<dbReference type="InterPro" id="IPR036514">
    <property type="entry name" value="SGNH_hydro_sf"/>
</dbReference>
<dbReference type="RefSeq" id="WP_163496928.1">
    <property type="nucleotide sequence ID" value="NZ_CP048711.1"/>
</dbReference>
<evidence type="ECO:0000259" key="1">
    <source>
        <dbReference type="Pfam" id="PF13472"/>
    </source>
</evidence>
<dbReference type="Gene3D" id="3.40.50.1110">
    <property type="entry name" value="SGNH hydrolase"/>
    <property type="match status" value="1"/>
</dbReference>
<feature type="domain" description="SGNH hydrolase-type esterase" evidence="1">
    <location>
        <begin position="35"/>
        <end position="193"/>
    </location>
</feature>
<dbReference type="AlphaFoldDB" id="A0A6C0U5Q8"/>
<evidence type="ECO:0000313" key="3">
    <source>
        <dbReference type="Proteomes" id="UP000477680"/>
    </source>
</evidence>
<dbReference type="Pfam" id="PF13472">
    <property type="entry name" value="Lipase_GDSL_2"/>
    <property type="match status" value="1"/>
</dbReference>
<dbReference type="SUPFAM" id="SSF52266">
    <property type="entry name" value="SGNH hydrolase"/>
    <property type="match status" value="1"/>
</dbReference>
<keyword evidence="3" id="KW-1185">Reference proteome</keyword>
<reference evidence="2 3" key="1">
    <citation type="submission" date="2020-02" db="EMBL/GenBank/DDBJ databases">
        <title>Genome sequencing for Kineobactrum sp. M2.</title>
        <authorList>
            <person name="Park S.-J."/>
        </authorList>
    </citation>
    <scope>NUCLEOTIDE SEQUENCE [LARGE SCALE GENOMIC DNA]</scope>
    <source>
        <strain evidence="2 3">M2</strain>
    </source>
</reference>
<dbReference type="GO" id="GO:0004622">
    <property type="term" value="F:phosphatidylcholine lysophospholipase activity"/>
    <property type="evidence" value="ECO:0007669"/>
    <property type="project" value="TreeGrafter"/>
</dbReference>
<dbReference type="InterPro" id="IPR051532">
    <property type="entry name" value="Ester_Hydrolysis_Enzymes"/>
</dbReference>
<gene>
    <name evidence="2" type="ORF">G3T16_02350</name>
</gene>
<dbReference type="CDD" id="cd01822">
    <property type="entry name" value="Lysophospholipase_L1_like"/>
    <property type="match status" value="1"/>
</dbReference>
<evidence type="ECO:0000313" key="2">
    <source>
        <dbReference type="EMBL" id="QIB67502.1"/>
    </source>
</evidence>
<dbReference type="Proteomes" id="UP000477680">
    <property type="component" value="Chromosome"/>
</dbReference>
<organism evidence="2 3">
    <name type="scientific">Kineobactrum salinum</name>
    <dbReference type="NCBI Taxonomy" id="2708301"/>
    <lineage>
        <taxon>Bacteria</taxon>
        <taxon>Pseudomonadati</taxon>
        <taxon>Pseudomonadota</taxon>
        <taxon>Gammaproteobacteria</taxon>
        <taxon>Cellvibrionales</taxon>
        <taxon>Halieaceae</taxon>
        <taxon>Kineobactrum</taxon>
    </lineage>
</organism>
<dbReference type="KEGG" id="kim:G3T16_02350"/>
<dbReference type="PANTHER" id="PTHR30383">
    <property type="entry name" value="THIOESTERASE 1/PROTEASE 1/LYSOPHOSPHOLIPASE L1"/>
    <property type="match status" value="1"/>
</dbReference>
<dbReference type="PANTHER" id="PTHR30383:SF24">
    <property type="entry name" value="THIOESTERASE 1_PROTEASE 1_LYSOPHOSPHOLIPASE L1"/>
    <property type="match status" value="1"/>
</dbReference>
<dbReference type="InterPro" id="IPR013830">
    <property type="entry name" value="SGNH_hydro"/>
</dbReference>
<accession>A0A6C0U5Q8</accession>
<protein>
    <submittedName>
        <fullName evidence="2">Arylesterase</fullName>
    </submittedName>
</protein>
<dbReference type="EMBL" id="CP048711">
    <property type="protein sequence ID" value="QIB67502.1"/>
    <property type="molecule type" value="Genomic_DNA"/>
</dbReference>
<sequence length="210" mass="22719">MQHFLFNLIRTTLVLGLSCLLVWPAVAGQQRTLLVLGDSISAAYGMSLEEGWVALLARQLEDSHPQYTVVNASISGETSAGGLRRLPGLLEQHKPAVVVLELGGNDGLRGYPPGQLQQNLTRMSRLARDAGAEVLLLGMEIPPNYGARYTRAFRESFARAAEATGAHAAPFMLDGVATREHMMQDDGIHPTADAQPKLLENVLPSLLEIL</sequence>
<proteinExistence type="predicted"/>
<name>A0A6C0U5Q8_9GAMM</name>